<evidence type="ECO:0000313" key="2">
    <source>
        <dbReference type="EMBL" id="KAL1585566.1"/>
    </source>
</evidence>
<name>A0AB34KP91_9PEZI</name>
<dbReference type="GeneID" id="96007450"/>
<organism evidence="2 3">
    <name type="scientific">Cladosporium halotolerans</name>
    <dbReference type="NCBI Taxonomy" id="1052096"/>
    <lineage>
        <taxon>Eukaryota</taxon>
        <taxon>Fungi</taxon>
        <taxon>Dikarya</taxon>
        <taxon>Ascomycota</taxon>
        <taxon>Pezizomycotina</taxon>
        <taxon>Dothideomycetes</taxon>
        <taxon>Dothideomycetidae</taxon>
        <taxon>Cladosporiales</taxon>
        <taxon>Cladosporiaceae</taxon>
        <taxon>Cladosporium</taxon>
    </lineage>
</organism>
<proteinExistence type="predicted"/>
<dbReference type="AlphaFoldDB" id="A0AB34KP91"/>
<evidence type="ECO:0000259" key="1">
    <source>
        <dbReference type="PROSITE" id="PS50181"/>
    </source>
</evidence>
<dbReference type="InterPro" id="IPR001810">
    <property type="entry name" value="F-box_dom"/>
</dbReference>
<evidence type="ECO:0000313" key="3">
    <source>
        <dbReference type="Proteomes" id="UP000803884"/>
    </source>
</evidence>
<comment type="caution">
    <text evidence="2">The sequence shown here is derived from an EMBL/GenBank/DDBJ whole genome shotgun (WGS) entry which is preliminary data.</text>
</comment>
<feature type="domain" description="F-box" evidence="1">
    <location>
        <begin position="1"/>
        <end position="45"/>
    </location>
</feature>
<dbReference type="EMBL" id="JAAQHG020000018">
    <property type="protein sequence ID" value="KAL1585566.1"/>
    <property type="molecule type" value="Genomic_DNA"/>
</dbReference>
<accession>A0AB34KP91</accession>
<reference evidence="2 3" key="1">
    <citation type="journal article" date="2020" name="Microbiol. Resour. Announc.">
        <title>Draft Genome Sequence of a Cladosporium Species Isolated from the Mesophotic Ascidian Didemnum maculosum.</title>
        <authorList>
            <person name="Gioti A."/>
            <person name="Siaperas R."/>
            <person name="Nikolaivits E."/>
            <person name="Le Goff G."/>
            <person name="Ouazzani J."/>
            <person name="Kotoulas G."/>
            <person name="Topakas E."/>
        </authorList>
    </citation>
    <scope>NUCLEOTIDE SEQUENCE [LARGE SCALE GENOMIC DNA]</scope>
    <source>
        <strain evidence="2 3">TM138-S3</strain>
    </source>
</reference>
<dbReference type="PROSITE" id="PS50181">
    <property type="entry name" value="FBOX"/>
    <property type="match status" value="1"/>
</dbReference>
<gene>
    <name evidence="2" type="ORF">WHR41_06007</name>
</gene>
<protein>
    <recommendedName>
        <fullName evidence="1">F-box domain-containing protein</fullName>
    </recommendedName>
</protein>
<keyword evidence="3" id="KW-1185">Reference proteome</keyword>
<dbReference type="Proteomes" id="UP000803884">
    <property type="component" value="Unassembled WGS sequence"/>
</dbReference>
<sequence length="480" mass="54860">MALTDTPTEVFTLICQQCSPGSLRNLRLVNKRAHAVSTPLIFRRLYLAPFSPSIDRMLSLSRSSICKHVNAIDFIPDRLPDWSYERWSQSVSFKPSFQKWRQSVIDSEGPRDPESLRDSYQKLPMHTFTLEEMKRGLQAYRAVTNQQNFWRADSDGLLLKECLSSLPNLEEAVIQKAKPMHGSLNKVPFWKHLRRSILIGPDQWIFDHSTPGRDPSDGTYALAFLQAIGYRNTFSGVRKVEKMLLDLTMECSLSTLITLIEPTADRTARLELVKEAFRPLKHLEISCPCAPDFIAEDGEQQGAEVQELIRASVQLEVLHLEYGDPRKHYFQEGQSRISLLPFFSNKQPTFPHLRELKITAAVPGDAFAKFLSLHSQTLRRLDMRDCVSDDWEAVLMAISRSLHLDEIYLECLHDYARLAPATFDRIDDDHDSDDDPEVIKHAFTHFWQGIGGAMGLSEAMGVFLLEGQGEIPEEYYEEDT</sequence>
<dbReference type="RefSeq" id="XP_069228672.1">
    <property type="nucleotide sequence ID" value="XM_069374612.1"/>
</dbReference>